<feature type="DNA-binding region" description="H-T-H motif" evidence="4">
    <location>
        <begin position="63"/>
        <end position="82"/>
    </location>
</feature>
<proteinExistence type="predicted"/>
<comment type="caution">
    <text evidence="7">The sequence shown here is derived from an EMBL/GenBank/DDBJ whole genome shotgun (WGS) entry which is preliminary data.</text>
</comment>
<gene>
    <name evidence="7" type="ORF">D641_0102650</name>
</gene>
<dbReference type="PROSITE" id="PS50977">
    <property type="entry name" value="HTH_TETR_2"/>
    <property type="match status" value="1"/>
</dbReference>
<dbReference type="Gene3D" id="1.10.357.10">
    <property type="entry name" value="Tetracycline Repressor, domain 2"/>
    <property type="match status" value="1"/>
</dbReference>
<name>A0A022L0D6_9MICO</name>
<evidence type="ECO:0000313" key="7">
    <source>
        <dbReference type="EMBL" id="EYT50731.1"/>
    </source>
</evidence>
<evidence type="ECO:0000256" key="2">
    <source>
        <dbReference type="ARBA" id="ARBA00023125"/>
    </source>
</evidence>
<keyword evidence="8" id="KW-1185">Reference proteome</keyword>
<dbReference type="SUPFAM" id="SSF46689">
    <property type="entry name" value="Homeodomain-like"/>
    <property type="match status" value="1"/>
</dbReference>
<dbReference type="EMBL" id="AORC01000003">
    <property type="protein sequence ID" value="EYT50731.1"/>
    <property type="molecule type" value="Genomic_DNA"/>
</dbReference>
<protein>
    <submittedName>
        <fullName evidence="7">TetR family transcriptional regulator</fullName>
    </submittedName>
</protein>
<evidence type="ECO:0000313" key="8">
    <source>
        <dbReference type="Proteomes" id="UP000019754"/>
    </source>
</evidence>
<dbReference type="STRING" id="1249481.D641_0102650"/>
<reference evidence="7 8" key="1">
    <citation type="journal article" date="2013" name="Genome Announc.">
        <title>Draft genome sequence of an Actinobacterium, Brachybacterium muris strain UCD-AY4.</title>
        <authorList>
            <person name="Lo J.R."/>
            <person name="Lang J.M."/>
            <person name="Darling A.E."/>
            <person name="Eisen J.A."/>
            <person name="Coil D.A."/>
        </authorList>
    </citation>
    <scope>NUCLEOTIDE SEQUENCE [LARGE SCALE GENOMIC DNA]</scope>
    <source>
        <strain evidence="7 8">UCD-AY4</strain>
    </source>
</reference>
<feature type="region of interest" description="Disordered" evidence="5">
    <location>
        <begin position="1"/>
        <end position="42"/>
    </location>
</feature>
<keyword evidence="1" id="KW-0805">Transcription regulation</keyword>
<evidence type="ECO:0000256" key="4">
    <source>
        <dbReference type="PROSITE-ProRule" id="PRU00335"/>
    </source>
</evidence>
<keyword evidence="3" id="KW-0804">Transcription</keyword>
<dbReference type="Pfam" id="PF00440">
    <property type="entry name" value="TetR_N"/>
    <property type="match status" value="1"/>
</dbReference>
<keyword evidence="2 4" id="KW-0238">DNA-binding</keyword>
<dbReference type="InterPro" id="IPR009057">
    <property type="entry name" value="Homeodomain-like_sf"/>
</dbReference>
<dbReference type="PANTHER" id="PTHR30055">
    <property type="entry name" value="HTH-TYPE TRANSCRIPTIONAL REGULATOR RUTR"/>
    <property type="match status" value="1"/>
</dbReference>
<evidence type="ECO:0000259" key="6">
    <source>
        <dbReference type="PROSITE" id="PS50977"/>
    </source>
</evidence>
<dbReference type="GO" id="GO:0000976">
    <property type="term" value="F:transcription cis-regulatory region binding"/>
    <property type="evidence" value="ECO:0007669"/>
    <property type="project" value="TreeGrafter"/>
</dbReference>
<organism evidence="7 8">
    <name type="scientific">Brachybacterium muris UCD-AY4</name>
    <dbReference type="NCBI Taxonomy" id="1249481"/>
    <lineage>
        <taxon>Bacteria</taxon>
        <taxon>Bacillati</taxon>
        <taxon>Actinomycetota</taxon>
        <taxon>Actinomycetes</taxon>
        <taxon>Micrococcales</taxon>
        <taxon>Dermabacteraceae</taxon>
        <taxon>Brachybacterium</taxon>
    </lineage>
</organism>
<accession>A0A022L0D6</accession>
<feature type="compositionally biased region" description="Basic and acidic residues" evidence="5">
    <location>
        <begin position="14"/>
        <end position="30"/>
    </location>
</feature>
<evidence type="ECO:0000256" key="1">
    <source>
        <dbReference type="ARBA" id="ARBA00023015"/>
    </source>
</evidence>
<evidence type="ECO:0000256" key="3">
    <source>
        <dbReference type="ARBA" id="ARBA00023163"/>
    </source>
</evidence>
<dbReference type="InterPro" id="IPR050109">
    <property type="entry name" value="HTH-type_TetR-like_transc_reg"/>
</dbReference>
<feature type="domain" description="HTH tetR-type" evidence="6">
    <location>
        <begin position="40"/>
        <end position="100"/>
    </location>
</feature>
<dbReference type="AlphaFoldDB" id="A0A022L0D6"/>
<evidence type="ECO:0000256" key="5">
    <source>
        <dbReference type="SAM" id="MobiDB-lite"/>
    </source>
</evidence>
<dbReference type="InterPro" id="IPR023772">
    <property type="entry name" value="DNA-bd_HTH_TetR-type_CS"/>
</dbReference>
<dbReference type="PRINTS" id="PR00455">
    <property type="entry name" value="HTHTETR"/>
</dbReference>
<dbReference type="PROSITE" id="PS01081">
    <property type="entry name" value="HTH_TETR_1"/>
    <property type="match status" value="1"/>
</dbReference>
<dbReference type="PANTHER" id="PTHR30055:SF234">
    <property type="entry name" value="HTH-TYPE TRANSCRIPTIONAL REGULATOR BETI"/>
    <property type="match status" value="1"/>
</dbReference>
<sequence>MSIDPQHEPPPQDVEEHAPGEHAPEQERAPEQGLRARKKRASRLQTHRAALELVAEHGLGGVTVEMIAERAGISPRTFFNHWATKEAALLGVVFTDPDEIGDALRARPLDEPAPVALRAVLRDWMAAMPHDQDLRDLRKRVMAKEPSLHAMNAGRTVQLQGGLVAALEERLSGEDVHARAVIDVQIAFALTRSAFILSMASGTPLDQEFERVLELFDTGAALV</sequence>
<dbReference type="Proteomes" id="UP000019754">
    <property type="component" value="Unassembled WGS sequence"/>
</dbReference>
<dbReference type="RefSeq" id="WP_017822247.1">
    <property type="nucleotide sequence ID" value="NZ_AORC01000003.1"/>
</dbReference>
<dbReference type="InterPro" id="IPR001647">
    <property type="entry name" value="HTH_TetR"/>
</dbReference>
<dbReference type="GO" id="GO:0003700">
    <property type="term" value="F:DNA-binding transcription factor activity"/>
    <property type="evidence" value="ECO:0007669"/>
    <property type="project" value="TreeGrafter"/>
</dbReference>
<dbReference type="HOGENOM" id="CLU_069356_2_3_11"/>